<proteinExistence type="predicted"/>
<dbReference type="Proteomes" id="UP000799423">
    <property type="component" value="Unassembled WGS sequence"/>
</dbReference>
<accession>A0A6A7AN08</accession>
<reference evidence="1" key="1">
    <citation type="submission" date="2020-01" db="EMBL/GenBank/DDBJ databases">
        <authorList>
            <consortium name="DOE Joint Genome Institute"/>
            <person name="Haridas S."/>
            <person name="Albert R."/>
            <person name="Binder M."/>
            <person name="Bloem J."/>
            <person name="Labutti K."/>
            <person name="Salamov A."/>
            <person name="Andreopoulos B."/>
            <person name="Baker S.E."/>
            <person name="Barry K."/>
            <person name="Bills G."/>
            <person name="Bluhm B.H."/>
            <person name="Cannon C."/>
            <person name="Castanera R."/>
            <person name="Culley D.E."/>
            <person name="Daum C."/>
            <person name="Ezra D."/>
            <person name="Gonzalez J.B."/>
            <person name="Henrissat B."/>
            <person name="Kuo A."/>
            <person name="Liang C."/>
            <person name="Lipzen A."/>
            <person name="Lutzoni F."/>
            <person name="Magnuson J."/>
            <person name="Mondo S."/>
            <person name="Nolan M."/>
            <person name="Ohm R."/>
            <person name="Pangilinan J."/>
            <person name="Park H.-J."/>
            <person name="Ramirez L."/>
            <person name="Alfaro M."/>
            <person name="Sun H."/>
            <person name="Tritt A."/>
            <person name="Yoshinaga Y."/>
            <person name="Zwiers L.-H."/>
            <person name="Turgeon B.G."/>
            <person name="Goodwin S.B."/>
            <person name="Spatafora J.W."/>
            <person name="Crous P.W."/>
            <person name="Grigoriev I.V."/>
        </authorList>
    </citation>
    <scope>NUCLEOTIDE SEQUENCE</scope>
    <source>
        <strain evidence="1">IPT5</strain>
    </source>
</reference>
<dbReference type="OrthoDB" id="3777190at2759"/>
<sequence length="110" mass="12597">MKVKFEQFARCNYCWAPQALCNKWTEDDYTQGGYRSLGAKNVFQFDRVLQQAVAALLTFHGALCRPWLGAQMQREKVIDGSAETRLRQWLAQKVQIGQRNASGMCCLLYA</sequence>
<name>A0A6A7AN08_9PLEO</name>
<dbReference type="AlphaFoldDB" id="A0A6A7AN08"/>
<evidence type="ECO:0000313" key="1">
    <source>
        <dbReference type="EMBL" id="KAF2844432.1"/>
    </source>
</evidence>
<keyword evidence="2" id="KW-1185">Reference proteome</keyword>
<evidence type="ECO:0000313" key="2">
    <source>
        <dbReference type="Proteomes" id="UP000799423"/>
    </source>
</evidence>
<gene>
    <name evidence="1" type="ORF">T440DRAFT_410187</name>
</gene>
<protein>
    <submittedName>
        <fullName evidence="1">Uncharacterized protein</fullName>
    </submittedName>
</protein>
<dbReference type="EMBL" id="MU006380">
    <property type="protein sequence ID" value="KAF2844432.1"/>
    <property type="molecule type" value="Genomic_DNA"/>
</dbReference>
<organism evidence="1 2">
    <name type="scientific">Plenodomus tracheiphilus IPT5</name>
    <dbReference type="NCBI Taxonomy" id="1408161"/>
    <lineage>
        <taxon>Eukaryota</taxon>
        <taxon>Fungi</taxon>
        <taxon>Dikarya</taxon>
        <taxon>Ascomycota</taxon>
        <taxon>Pezizomycotina</taxon>
        <taxon>Dothideomycetes</taxon>
        <taxon>Pleosporomycetidae</taxon>
        <taxon>Pleosporales</taxon>
        <taxon>Pleosporineae</taxon>
        <taxon>Leptosphaeriaceae</taxon>
        <taxon>Plenodomus</taxon>
    </lineage>
</organism>